<dbReference type="GO" id="GO:0005737">
    <property type="term" value="C:cytoplasm"/>
    <property type="evidence" value="ECO:0007669"/>
    <property type="project" value="TreeGrafter"/>
</dbReference>
<evidence type="ECO:0000259" key="4">
    <source>
        <dbReference type="PROSITE" id="PS50126"/>
    </source>
</evidence>
<dbReference type="Pfam" id="PF14382">
    <property type="entry name" value="ECR1_N"/>
    <property type="match status" value="1"/>
</dbReference>
<accession>A0AA88L1B7</accession>
<dbReference type="AlphaFoldDB" id="A0AA88L1B7"/>
<evidence type="ECO:0000256" key="3">
    <source>
        <dbReference type="ARBA" id="ARBA00022835"/>
    </source>
</evidence>
<dbReference type="InterPro" id="IPR003029">
    <property type="entry name" value="S1_domain"/>
</dbReference>
<dbReference type="FunFam" id="2.40.50.140:FF:000198">
    <property type="entry name" value="Exosome complex component CSL4"/>
    <property type="match status" value="1"/>
</dbReference>
<dbReference type="SUPFAM" id="SSF110324">
    <property type="entry name" value="Ribosomal L27 protein-like"/>
    <property type="match status" value="1"/>
</dbReference>
<reference evidence="5" key="1">
    <citation type="submission" date="2023-07" db="EMBL/GenBank/DDBJ databases">
        <title>Chromosome-level genome assembly of Artemia franciscana.</title>
        <authorList>
            <person name="Jo E."/>
        </authorList>
    </citation>
    <scope>NUCLEOTIDE SEQUENCE</scope>
    <source>
        <tissue evidence="5">Whole body</tissue>
    </source>
</reference>
<organism evidence="5 6">
    <name type="scientific">Artemia franciscana</name>
    <name type="common">Brine shrimp</name>
    <name type="synonym">Artemia sanfranciscana</name>
    <dbReference type="NCBI Taxonomy" id="6661"/>
    <lineage>
        <taxon>Eukaryota</taxon>
        <taxon>Metazoa</taxon>
        <taxon>Ecdysozoa</taxon>
        <taxon>Arthropoda</taxon>
        <taxon>Crustacea</taxon>
        <taxon>Branchiopoda</taxon>
        <taxon>Anostraca</taxon>
        <taxon>Artemiidae</taxon>
        <taxon>Artemia</taxon>
    </lineage>
</organism>
<dbReference type="InterPro" id="IPR025721">
    <property type="entry name" value="Exosome_cplx_N_dom"/>
</dbReference>
<dbReference type="GO" id="GO:0000176">
    <property type="term" value="C:nuclear exosome (RNase complex)"/>
    <property type="evidence" value="ECO:0007669"/>
    <property type="project" value="TreeGrafter"/>
</dbReference>
<keyword evidence="2" id="KW-0963">Cytoplasm</keyword>
<dbReference type="Proteomes" id="UP001187531">
    <property type="component" value="Unassembled WGS sequence"/>
</dbReference>
<dbReference type="CDD" id="cd05791">
    <property type="entry name" value="S1_CSL4"/>
    <property type="match status" value="1"/>
</dbReference>
<dbReference type="GO" id="GO:0003723">
    <property type="term" value="F:RNA binding"/>
    <property type="evidence" value="ECO:0007669"/>
    <property type="project" value="InterPro"/>
</dbReference>
<dbReference type="InterPro" id="IPR039771">
    <property type="entry name" value="Csl4"/>
</dbReference>
<dbReference type="InterPro" id="IPR012340">
    <property type="entry name" value="NA-bd_OB-fold"/>
</dbReference>
<dbReference type="InterPro" id="IPR019495">
    <property type="entry name" value="EXOSC1_C"/>
</dbReference>
<dbReference type="PANTHER" id="PTHR12686:SF8">
    <property type="entry name" value="EXOSOME COMPLEX COMPONENT CSL4"/>
    <property type="match status" value="1"/>
</dbReference>
<keyword evidence="6" id="KW-1185">Reference proteome</keyword>
<protein>
    <recommendedName>
        <fullName evidence="4">S1 motif domain-containing protein</fullName>
    </recommendedName>
</protein>
<name>A0AA88L1B7_ARTSF</name>
<dbReference type="Gene3D" id="2.40.50.140">
    <property type="entry name" value="Nucleic acid-binding proteins"/>
    <property type="match status" value="1"/>
</dbReference>
<comment type="subcellular location">
    <subcellularLocation>
        <location evidence="1">Nucleus</location>
        <location evidence="1">Nucleolus</location>
    </subcellularLocation>
</comment>
<dbReference type="EMBL" id="JAVRJZ010000017">
    <property type="protein sequence ID" value="KAK2709739.1"/>
    <property type="molecule type" value="Genomic_DNA"/>
</dbReference>
<dbReference type="GO" id="GO:0006396">
    <property type="term" value="P:RNA processing"/>
    <property type="evidence" value="ECO:0007669"/>
    <property type="project" value="InterPro"/>
</dbReference>
<evidence type="ECO:0000313" key="6">
    <source>
        <dbReference type="Proteomes" id="UP001187531"/>
    </source>
</evidence>
<evidence type="ECO:0000313" key="5">
    <source>
        <dbReference type="EMBL" id="KAK2709739.1"/>
    </source>
</evidence>
<feature type="domain" description="S1 motif" evidence="4">
    <location>
        <begin position="69"/>
        <end position="148"/>
    </location>
</feature>
<dbReference type="PROSITE" id="PS50126">
    <property type="entry name" value="S1"/>
    <property type="match status" value="1"/>
</dbReference>
<dbReference type="SUPFAM" id="SSF50249">
    <property type="entry name" value="Nucleic acid-binding proteins"/>
    <property type="match status" value="1"/>
</dbReference>
<dbReference type="Gene3D" id="2.40.50.100">
    <property type="match status" value="1"/>
</dbReference>
<gene>
    <name evidence="5" type="ORF">QYM36_013422</name>
</gene>
<dbReference type="Pfam" id="PF10447">
    <property type="entry name" value="EXOSC1"/>
    <property type="match status" value="1"/>
</dbReference>
<keyword evidence="3" id="KW-0271">Exosome</keyword>
<evidence type="ECO:0000256" key="1">
    <source>
        <dbReference type="ARBA" id="ARBA00004604"/>
    </source>
</evidence>
<dbReference type="GO" id="GO:0005730">
    <property type="term" value="C:nucleolus"/>
    <property type="evidence" value="ECO:0007669"/>
    <property type="project" value="UniProtKB-SubCell"/>
</dbReference>
<dbReference type="PANTHER" id="PTHR12686">
    <property type="entry name" value="3'-5' EXORIBONUCLEASE CSL4-RELATED"/>
    <property type="match status" value="1"/>
</dbReference>
<comment type="caution">
    <text evidence="5">The sequence shown here is derived from an EMBL/GenBank/DDBJ whole genome shotgun (WGS) entry which is preliminary data.</text>
</comment>
<sequence>MEKDLICVPGQALAKSSDKIQAGSGTYLRHGYIYSSLVGKVHLTKGPVTDTHVVEVFSGKELTVVPSPGDVVTVRISQVTQRYAKCQILCIRDVELSESFSGLLRKEDVQAEQKDKVEMYKSFRPGDIVLSKVVSIGDSQSYLLTTAEDELGVVIAYGEGGVPMVAIGWQEMQCPKTFQKENRKVAKVVSELFEFEESVDK</sequence>
<evidence type="ECO:0000256" key="2">
    <source>
        <dbReference type="ARBA" id="ARBA00022490"/>
    </source>
</evidence>
<proteinExistence type="predicted"/>